<dbReference type="InterPro" id="IPR002346">
    <property type="entry name" value="Mopterin_DH_FAD-bd"/>
</dbReference>
<dbReference type="InterPro" id="IPR016167">
    <property type="entry name" value="FAD-bd_PCMH_sub1"/>
</dbReference>
<dbReference type="Pfam" id="PF03450">
    <property type="entry name" value="CO_deh_flav_C"/>
    <property type="match status" value="1"/>
</dbReference>
<gene>
    <name evidence="6" type="ORF">A2042_01995</name>
</gene>
<accession>A0A1F7RPH3</accession>
<dbReference type="Proteomes" id="UP000178526">
    <property type="component" value="Unassembled WGS sequence"/>
</dbReference>
<evidence type="ECO:0000313" key="7">
    <source>
        <dbReference type="Proteomes" id="UP000178526"/>
    </source>
</evidence>
<organism evidence="6 7">
    <name type="scientific">Candidatus Schekmanbacteria bacterium GWA2_38_11</name>
    <dbReference type="NCBI Taxonomy" id="1817876"/>
    <lineage>
        <taxon>Bacteria</taxon>
        <taxon>Candidatus Schekmaniibacteriota</taxon>
    </lineage>
</organism>
<dbReference type="InterPro" id="IPR036683">
    <property type="entry name" value="CO_DH_flav_C_dom_sf"/>
</dbReference>
<dbReference type="Gene3D" id="3.30.390.50">
    <property type="entry name" value="CO dehydrogenase flavoprotein, C-terminal domain"/>
    <property type="match status" value="1"/>
</dbReference>
<dbReference type="InterPro" id="IPR016169">
    <property type="entry name" value="FAD-bd_PCMH_sub2"/>
</dbReference>
<dbReference type="Gene3D" id="3.30.465.10">
    <property type="match status" value="2"/>
</dbReference>
<evidence type="ECO:0000259" key="5">
    <source>
        <dbReference type="PROSITE" id="PS51387"/>
    </source>
</evidence>
<evidence type="ECO:0000256" key="1">
    <source>
        <dbReference type="ARBA" id="ARBA00022630"/>
    </source>
</evidence>
<feature type="domain" description="FAD-binding PCMH-type" evidence="5">
    <location>
        <begin position="1"/>
        <end position="244"/>
    </location>
</feature>
<dbReference type="InterPro" id="IPR036318">
    <property type="entry name" value="FAD-bd_PCMH-like_sf"/>
</dbReference>
<keyword evidence="3" id="KW-0560">Oxidoreductase</keyword>
<evidence type="ECO:0000256" key="2">
    <source>
        <dbReference type="ARBA" id="ARBA00022827"/>
    </source>
</evidence>
<evidence type="ECO:0000256" key="4">
    <source>
        <dbReference type="SAM" id="MobiDB-lite"/>
    </source>
</evidence>
<comment type="caution">
    <text evidence="6">The sequence shown here is derived from an EMBL/GenBank/DDBJ whole genome shotgun (WGS) entry which is preliminary data.</text>
</comment>
<evidence type="ECO:0000256" key="3">
    <source>
        <dbReference type="ARBA" id="ARBA00023002"/>
    </source>
</evidence>
<dbReference type="InterPro" id="IPR016166">
    <property type="entry name" value="FAD-bd_PCMH"/>
</dbReference>
<keyword evidence="2" id="KW-0274">FAD</keyword>
<dbReference type="PANTHER" id="PTHR42659">
    <property type="entry name" value="XANTHINE DEHYDROGENASE SUBUNIT C-RELATED"/>
    <property type="match status" value="1"/>
</dbReference>
<dbReference type="GO" id="GO:0071949">
    <property type="term" value="F:FAD binding"/>
    <property type="evidence" value="ECO:0007669"/>
    <property type="project" value="InterPro"/>
</dbReference>
<protein>
    <recommendedName>
        <fullName evidence="5">FAD-binding PCMH-type domain-containing protein</fullName>
    </recommendedName>
</protein>
<sequence length="358" mass="38645">MRLPKFDYHKPGNIQEACSILKGHNGNARVIAGGTDLLVAMKHRVKAPAHIISLKGIKGLDTINPSSSLSNKDSIPLSPPLSKGNSGEFSSGNDTLTIGSLVTLQSVADADIIKKRFPILSAAADSVASQQIRNMGTIGGNICLDTRCWYYNQSKEWRDARPPCFKTKGSVCYVIKGGNKCNALYASDTAPALIALNARVKICNSENTSKEIPIENFFTGVGEPVNILKQDEIMTQITIPNNSSGGAETRGAFNKLCFREGLEYPVINVAVLLELNKEKICKNAKIVIGAVTSSPVRAKNAEEKLKGKKIDEALIAEAGKTASKDISVIPYLWASPGYKRKMIEVCVGRGIRKALEKD</sequence>
<dbReference type="Pfam" id="PF00941">
    <property type="entry name" value="FAD_binding_5"/>
    <property type="match status" value="2"/>
</dbReference>
<dbReference type="EMBL" id="MGDB01000021">
    <property type="protein sequence ID" value="OGL42894.1"/>
    <property type="molecule type" value="Genomic_DNA"/>
</dbReference>
<proteinExistence type="predicted"/>
<feature type="region of interest" description="Disordered" evidence="4">
    <location>
        <begin position="68"/>
        <end position="89"/>
    </location>
</feature>
<keyword evidence="1" id="KW-0285">Flavoprotein</keyword>
<dbReference type="SUPFAM" id="SSF55447">
    <property type="entry name" value="CO dehydrogenase flavoprotein C-terminal domain-like"/>
    <property type="match status" value="1"/>
</dbReference>
<dbReference type="PANTHER" id="PTHR42659:SF2">
    <property type="entry name" value="XANTHINE DEHYDROGENASE SUBUNIT C-RELATED"/>
    <property type="match status" value="1"/>
</dbReference>
<dbReference type="AlphaFoldDB" id="A0A1F7RPH3"/>
<dbReference type="PROSITE" id="PS51387">
    <property type="entry name" value="FAD_PCMH"/>
    <property type="match status" value="1"/>
</dbReference>
<reference evidence="6 7" key="1">
    <citation type="journal article" date="2016" name="Nat. Commun.">
        <title>Thousands of microbial genomes shed light on interconnected biogeochemical processes in an aquifer system.</title>
        <authorList>
            <person name="Anantharaman K."/>
            <person name="Brown C.T."/>
            <person name="Hug L.A."/>
            <person name="Sharon I."/>
            <person name="Castelle C.J."/>
            <person name="Probst A.J."/>
            <person name="Thomas B.C."/>
            <person name="Singh A."/>
            <person name="Wilkins M.J."/>
            <person name="Karaoz U."/>
            <person name="Brodie E.L."/>
            <person name="Williams K.H."/>
            <person name="Hubbard S.S."/>
            <person name="Banfield J.F."/>
        </authorList>
    </citation>
    <scope>NUCLEOTIDE SEQUENCE [LARGE SCALE GENOMIC DNA]</scope>
</reference>
<dbReference type="InterPro" id="IPR051312">
    <property type="entry name" value="Diverse_Substr_Oxidored"/>
</dbReference>
<dbReference type="InterPro" id="IPR005107">
    <property type="entry name" value="CO_DH_flav_C"/>
</dbReference>
<dbReference type="Gene3D" id="3.30.43.10">
    <property type="entry name" value="Uridine Diphospho-n-acetylenolpyruvylglucosamine Reductase, domain 2"/>
    <property type="match status" value="1"/>
</dbReference>
<name>A0A1F7RPH3_9BACT</name>
<evidence type="ECO:0000313" key="6">
    <source>
        <dbReference type="EMBL" id="OGL42894.1"/>
    </source>
</evidence>
<dbReference type="SMART" id="SM01092">
    <property type="entry name" value="CO_deh_flav_C"/>
    <property type="match status" value="1"/>
</dbReference>
<dbReference type="GO" id="GO:0016491">
    <property type="term" value="F:oxidoreductase activity"/>
    <property type="evidence" value="ECO:0007669"/>
    <property type="project" value="UniProtKB-KW"/>
</dbReference>
<dbReference type="SUPFAM" id="SSF56176">
    <property type="entry name" value="FAD-binding/transporter-associated domain-like"/>
    <property type="match status" value="2"/>
</dbReference>